<protein>
    <recommendedName>
        <fullName evidence="12">Acyl-CoA dehydrogenase</fullName>
    </recommendedName>
</protein>
<comment type="subunit">
    <text evidence="3">Homotetramer.</text>
</comment>
<gene>
    <name evidence="11" type="ORF">ENS06_11810</name>
</gene>
<evidence type="ECO:0000256" key="6">
    <source>
        <dbReference type="ARBA" id="ARBA00023002"/>
    </source>
</evidence>
<feature type="domain" description="Acyl-CoA oxidase/dehydrogenase middle" evidence="9">
    <location>
        <begin position="144"/>
        <end position="239"/>
    </location>
</feature>
<evidence type="ECO:0000256" key="4">
    <source>
        <dbReference type="ARBA" id="ARBA00022630"/>
    </source>
</evidence>
<dbReference type="InterPro" id="IPR036250">
    <property type="entry name" value="AcylCo_DH-like_C"/>
</dbReference>
<keyword evidence="5 7" id="KW-0274">FAD</keyword>
<dbReference type="Gene3D" id="2.40.110.10">
    <property type="entry name" value="Butyryl-CoA Dehydrogenase, subunit A, domain 2"/>
    <property type="match status" value="1"/>
</dbReference>
<feature type="domain" description="Acyl-CoA dehydrogenase/oxidase N-terminal" evidence="10">
    <location>
        <begin position="50"/>
        <end position="139"/>
    </location>
</feature>
<dbReference type="InterPro" id="IPR006091">
    <property type="entry name" value="Acyl-CoA_Oxase/DH_mid-dom"/>
</dbReference>
<dbReference type="InterPro" id="IPR009100">
    <property type="entry name" value="AcylCoA_DH/oxidase_NM_dom_sf"/>
</dbReference>
<dbReference type="Pfam" id="PF00441">
    <property type="entry name" value="Acyl-CoA_dh_1"/>
    <property type="match status" value="1"/>
</dbReference>
<dbReference type="FunFam" id="1.10.540.10:FF:000001">
    <property type="entry name" value="Very long-chain-specific acyl-CoA dehydrogenase, mitochondrial"/>
    <property type="match status" value="1"/>
</dbReference>
<dbReference type="FunFam" id="2.40.110.10:FF:000002">
    <property type="entry name" value="Acyl-CoA dehydrogenase fadE12"/>
    <property type="match status" value="1"/>
</dbReference>
<dbReference type="Pfam" id="PF02770">
    <property type="entry name" value="Acyl-CoA_dh_M"/>
    <property type="match status" value="1"/>
</dbReference>
<dbReference type="EMBL" id="DSTK01000036">
    <property type="protein sequence ID" value="HFK97989.1"/>
    <property type="molecule type" value="Genomic_DNA"/>
</dbReference>
<dbReference type="InterPro" id="IPR037069">
    <property type="entry name" value="AcylCoA_DH/ox_N_sf"/>
</dbReference>
<evidence type="ECO:0000256" key="5">
    <source>
        <dbReference type="ARBA" id="ARBA00022827"/>
    </source>
</evidence>
<dbReference type="InterPro" id="IPR009075">
    <property type="entry name" value="AcylCo_DH/oxidase_C"/>
</dbReference>
<evidence type="ECO:0000256" key="3">
    <source>
        <dbReference type="ARBA" id="ARBA00011881"/>
    </source>
</evidence>
<accession>A0A832EJX3</accession>
<dbReference type="AlphaFoldDB" id="A0A832EJX3"/>
<proteinExistence type="inferred from homology"/>
<evidence type="ECO:0000259" key="8">
    <source>
        <dbReference type="Pfam" id="PF00441"/>
    </source>
</evidence>
<keyword evidence="4 7" id="KW-0285">Flavoprotein</keyword>
<dbReference type="Gene3D" id="1.10.540.10">
    <property type="entry name" value="Acyl-CoA dehydrogenase/oxidase, N-terminal domain"/>
    <property type="match status" value="1"/>
</dbReference>
<dbReference type="PANTHER" id="PTHR43884:SF9">
    <property type="entry name" value="COMPLEX I ASSEMBLY FACTOR ACAD9, MITOCHONDRIAL"/>
    <property type="match status" value="1"/>
</dbReference>
<reference evidence="11" key="1">
    <citation type="journal article" date="2020" name="mSystems">
        <title>Genome- and Community-Level Interaction Insights into Carbon Utilization and Element Cycling Functions of Hydrothermarchaeota in Hydrothermal Sediment.</title>
        <authorList>
            <person name="Zhou Z."/>
            <person name="Liu Y."/>
            <person name="Xu W."/>
            <person name="Pan J."/>
            <person name="Luo Z.H."/>
            <person name="Li M."/>
        </authorList>
    </citation>
    <scope>NUCLEOTIDE SEQUENCE [LARGE SCALE GENOMIC DNA]</scope>
    <source>
        <strain evidence="11">SpSt-456</strain>
    </source>
</reference>
<sequence length="554" mass="62348">MMEKAGFLETAYRGVLDPSIFEKFPIHVDRTKVDALVAAYEALLRDFSPQEIEAQGKVPDAMLRRMGEAGLFGFSIAPEYGGLGLTLWEYLEVIREMARRDLSIALVSIAHLSIGVKGIQLFGTEEQKQKYLPPAASGDMIFSYALTEPHIGSDAKHIQTTAVFSEADGCYILDGQKTYITNANYAGGLTVFAQLDPARPGHMGAFIVETHWDGVKIGADMPKMGLKASSTAAIHFKDVRVPRENLLGKPGDGFKIAMTILNYGRLGLGAAATGLMEQSVEDMVRRARTRVQFGVPIEQFELIQEKIVKGRAYAFANDAMTTMTASFLEADPYRNTAMETSHVKLFGTTRAWDVLYDALQTAGGSGYLTTQPYEKRLRDFRVTTIFEGTTEIHSIYPPLFAMRRMAREAAQDPRRPWDTIKALWRRFTAPMQWSVPVTDRDLKRAARQAARNGRFLRYALLILPALYGKKVGFKEYVLRRFTTLSLYTFAILAMVARMQKDLDRGLLTDESRLLLAYMVEEMKECRRGCLKLWNTKKERIGAEIYRWVRASVSE</sequence>
<evidence type="ECO:0000256" key="7">
    <source>
        <dbReference type="RuleBase" id="RU362125"/>
    </source>
</evidence>
<dbReference type="PANTHER" id="PTHR43884">
    <property type="entry name" value="ACYL-COA DEHYDROGENASE"/>
    <property type="match status" value="1"/>
</dbReference>
<dbReference type="GO" id="GO:0050660">
    <property type="term" value="F:flavin adenine dinucleotide binding"/>
    <property type="evidence" value="ECO:0007669"/>
    <property type="project" value="InterPro"/>
</dbReference>
<evidence type="ECO:0000259" key="9">
    <source>
        <dbReference type="Pfam" id="PF02770"/>
    </source>
</evidence>
<feature type="domain" description="Acyl-CoA dehydrogenase/oxidase C-terminal" evidence="8">
    <location>
        <begin position="251"/>
        <end position="393"/>
    </location>
</feature>
<dbReference type="InterPro" id="IPR013786">
    <property type="entry name" value="AcylCoA_DH/ox_N"/>
</dbReference>
<dbReference type="InterPro" id="IPR046373">
    <property type="entry name" value="Acyl-CoA_Oxase/DH_mid-dom_sf"/>
</dbReference>
<dbReference type="Gene3D" id="1.20.140.10">
    <property type="entry name" value="Butyryl-CoA Dehydrogenase, subunit A, domain 3"/>
    <property type="match status" value="2"/>
</dbReference>
<organism evidence="11">
    <name type="scientific">Desulfacinum infernum</name>
    <dbReference type="NCBI Taxonomy" id="35837"/>
    <lineage>
        <taxon>Bacteria</taxon>
        <taxon>Pseudomonadati</taxon>
        <taxon>Thermodesulfobacteriota</taxon>
        <taxon>Syntrophobacteria</taxon>
        <taxon>Syntrophobacterales</taxon>
        <taxon>Syntrophobacteraceae</taxon>
        <taxon>Desulfacinum</taxon>
    </lineage>
</organism>
<evidence type="ECO:0000256" key="1">
    <source>
        <dbReference type="ARBA" id="ARBA00001974"/>
    </source>
</evidence>
<evidence type="ECO:0000313" key="11">
    <source>
        <dbReference type="EMBL" id="HFK97989.1"/>
    </source>
</evidence>
<comment type="similarity">
    <text evidence="2 7">Belongs to the acyl-CoA dehydrogenase family.</text>
</comment>
<comment type="caution">
    <text evidence="11">The sequence shown here is derived from an EMBL/GenBank/DDBJ whole genome shotgun (WGS) entry which is preliminary data.</text>
</comment>
<dbReference type="SUPFAM" id="SSF47203">
    <property type="entry name" value="Acyl-CoA dehydrogenase C-terminal domain-like"/>
    <property type="match status" value="1"/>
</dbReference>
<evidence type="ECO:0008006" key="12">
    <source>
        <dbReference type="Google" id="ProtNLM"/>
    </source>
</evidence>
<dbReference type="SUPFAM" id="SSF56645">
    <property type="entry name" value="Acyl-CoA dehydrogenase NM domain-like"/>
    <property type="match status" value="1"/>
</dbReference>
<comment type="cofactor">
    <cofactor evidence="1 7">
        <name>FAD</name>
        <dbReference type="ChEBI" id="CHEBI:57692"/>
    </cofactor>
</comment>
<name>A0A832EJX3_9BACT</name>
<dbReference type="GO" id="GO:0003995">
    <property type="term" value="F:acyl-CoA dehydrogenase activity"/>
    <property type="evidence" value="ECO:0007669"/>
    <property type="project" value="TreeGrafter"/>
</dbReference>
<evidence type="ECO:0000256" key="2">
    <source>
        <dbReference type="ARBA" id="ARBA00009347"/>
    </source>
</evidence>
<dbReference type="Pfam" id="PF02771">
    <property type="entry name" value="Acyl-CoA_dh_N"/>
    <property type="match status" value="1"/>
</dbReference>
<evidence type="ECO:0000259" key="10">
    <source>
        <dbReference type="Pfam" id="PF02771"/>
    </source>
</evidence>
<keyword evidence="6 7" id="KW-0560">Oxidoreductase</keyword>